<evidence type="ECO:0000256" key="10">
    <source>
        <dbReference type="SAM" id="Phobius"/>
    </source>
</evidence>
<evidence type="ECO:0000256" key="1">
    <source>
        <dbReference type="ARBA" id="ARBA00000085"/>
    </source>
</evidence>
<dbReference type="EC" id="2.7.13.3" evidence="3"/>
<dbReference type="PRINTS" id="PR00344">
    <property type="entry name" value="BCTRLSENSOR"/>
</dbReference>
<organism evidence="12 13">
    <name type="scientific">Ponticaulis profundi</name>
    <dbReference type="NCBI Taxonomy" id="2665222"/>
    <lineage>
        <taxon>Bacteria</taxon>
        <taxon>Pseudomonadati</taxon>
        <taxon>Pseudomonadota</taxon>
        <taxon>Alphaproteobacteria</taxon>
        <taxon>Hyphomonadales</taxon>
        <taxon>Hyphomonadaceae</taxon>
        <taxon>Ponticaulis</taxon>
    </lineage>
</organism>
<dbReference type="InterPro" id="IPR003594">
    <property type="entry name" value="HATPase_dom"/>
</dbReference>
<dbReference type="Gene3D" id="1.10.287.130">
    <property type="match status" value="1"/>
</dbReference>
<comment type="caution">
    <text evidence="12">The sequence shown here is derived from an EMBL/GenBank/DDBJ whole genome shotgun (WGS) entry which is preliminary data.</text>
</comment>
<dbReference type="CDD" id="cd00082">
    <property type="entry name" value="HisKA"/>
    <property type="match status" value="1"/>
</dbReference>
<feature type="transmembrane region" description="Helical" evidence="10">
    <location>
        <begin position="36"/>
        <end position="56"/>
    </location>
</feature>
<dbReference type="SMART" id="SM00387">
    <property type="entry name" value="HATPase_c"/>
    <property type="match status" value="1"/>
</dbReference>
<feature type="transmembrane region" description="Helical" evidence="10">
    <location>
        <begin position="136"/>
        <end position="156"/>
    </location>
</feature>
<feature type="transmembrane region" description="Helical" evidence="10">
    <location>
        <begin position="63"/>
        <end position="82"/>
    </location>
</feature>
<dbReference type="SUPFAM" id="SSF55874">
    <property type="entry name" value="ATPase domain of HSP90 chaperone/DNA topoisomerase II/histidine kinase"/>
    <property type="match status" value="1"/>
</dbReference>
<evidence type="ECO:0000256" key="9">
    <source>
        <dbReference type="ARBA" id="ARBA00022840"/>
    </source>
</evidence>
<evidence type="ECO:0000256" key="5">
    <source>
        <dbReference type="ARBA" id="ARBA00022553"/>
    </source>
</evidence>
<feature type="transmembrane region" description="Helical" evidence="10">
    <location>
        <begin position="176"/>
        <end position="196"/>
    </location>
</feature>
<dbReference type="Pfam" id="PF02518">
    <property type="entry name" value="HATPase_c"/>
    <property type="match status" value="1"/>
</dbReference>
<evidence type="ECO:0000256" key="7">
    <source>
        <dbReference type="ARBA" id="ARBA00022741"/>
    </source>
</evidence>
<name>A0ABW1SB15_9PROT</name>
<dbReference type="PANTHER" id="PTHR44936">
    <property type="entry name" value="SENSOR PROTEIN CREC"/>
    <property type="match status" value="1"/>
</dbReference>
<dbReference type="Gene3D" id="3.30.565.10">
    <property type="entry name" value="Histidine kinase-like ATPase, C-terminal domain"/>
    <property type="match status" value="1"/>
</dbReference>
<gene>
    <name evidence="12" type="ORF">ACFQDM_11055</name>
</gene>
<keyword evidence="5" id="KW-0597">Phosphoprotein</keyword>
<evidence type="ECO:0000256" key="2">
    <source>
        <dbReference type="ARBA" id="ARBA00004651"/>
    </source>
</evidence>
<keyword evidence="13" id="KW-1185">Reference proteome</keyword>
<keyword evidence="7" id="KW-0547">Nucleotide-binding</keyword>
<dbReference type="NCBIfam" id="NF033792">
    <property type="entry name" value="ActS_PrrB_HisK"/>
    <property type="match status" value="1"/>
</dbReference>
<keyword evidence="9" id="KW-0067">ATP-binding</keyword>
<sequence>MAGHLDDNQTLFSLPREGLGGVGSAFGRLRVRTFVATRWIAIAGQAASVLFVEFVLGYDVPLALCLAAIAASAWLNVFLQLSMPSQRLATTPEAVAQFAFDIVQVAFLIAITGGLSNPFLLMIMAPATIAAVSLDIRLSVSLVFLAFACTVIMAFVSMPLPSPPGEVWDVPRYFRVGQFSAVVIGLAFFTLTAIRVSRDEARLVRALDAAQVVIAREQRLSALGALAAATAHELGTPLATIHLVAKEMAADLEKDDPKYEDAILVAEQAERCRSILKRLAQEREAGDILHARLPLNAMVEEAARPHKGRGPLVDVRCLAHAENDEKKPPVLRRSPEIIHALGAFIENAVSFSSMEVSVDAVWSERIITITISDDGPGFSASVLPKLGEPYVSERSSAHAGGGDMGLGFFIAKTLIEQSGGEVATFNRPEPEHGAVVRLRWERSALEAETTWSAHENGLSDI</sequence>
<keyword evidence="10" id="KW-0812">Transmembrane</keyword>
<protein>
    <recommendedName>
        <fullName evidence="3">histidine kinase</fullName>
        <ecNumber evidence="3">2.7.13.3</ecNumber>
    </recommendedName>
</protein>
<evidence type="ECO:0000313" key="13">
    <source>
        <dbReference type="Proteomes" id="UP001596303"/>
    </source>
</evidence>
<keyword evidence="10" id="KW-0472">Membrane</keyword>
<dbReference type="InterPro" id="IPR050980">
    <property type="entry name" value="2C_sensor_his_kinase"/>
</dbReference>
<evidence type="ECO:0000256" key="3">
    <source>
        <dbReference type="ARBA" id="ARBA00012438"/>
    </source>
</evidence>
<dbReference type="InterPro" id="IPR005467">
    <property type="entry name" value="His_kinase_dom"/>
</dbReference>
<evidence type="ECO:0000313" key="12">
    <source>
        <dbReference type="EMBL" id="MFC6198624.1"/>
    </source>
</evidence>
<keyword evidence="8 12" id="KW-0418">Kinase</keyword>
<keyword evidence="4" id="KW-1003">Cell membrane</keyword>
<dbReference type="GO" id="GO:0016301">
    <property type="term" value="F:kinase activity"/>
    <property type="evidence" value="ECO:0007669"/>
    <property type="project" value="UniProtKB-KW"/>
</dbReference>
<proteinExistence type="predicted"/>
<dbReference type="SUPFAM" id="SSF47384">
    <property type="entry name" value="Homodimeric domain of signal transducing histidine kinase"/>
    <property type="match status" value="1"/>
</dbReference>
<dbReference type="InterPro" id="IPR003661">
    <property type="entry name" value="HisK_dim/P_dom"/>
</dbReference>
<dbReference type="InterPro" id="IPR047770">
    <property type="entry name" value="RegB"/>
</dbReference>
<keyword evidence="6" id="KW-0808">Transferase</keyword>
<dbReference type="InterPro" id="IPR036097">
    <property type="entry name" value="HisK_dim/P_sf"/>
</dbReference>
<dbReference type="Proteomes" id="UP001596303">
    <property type="component" value="Unassembled WGS sequence"/>
</dbReference>
<feature type="domain" description="Histidine kinase" evidence="11">
    <location>
        <begin position="229"/>
        <end position="444"/>
    </location>
</feature>
<reference evidence="13" key="1">
    <citation type="journal article" date="2019" name="Int. J. Syst. Evol. Microbiol.">
        <title>The Global Catalogue of Microorganisms (GCM) 10K type strain sequencing project: providing services to taxonomists for standard genome sequencing and annotation.</title>
        <authorList>
            <consortium name="The Broad Institute Genomics Platform"/>
            <consortium name="The Broad Institute Genome Sequencing Center for Infectious Disease"/>
            <person name="Wu L."/>
            <person name="Ma J."/>
        </authorList>
    </citation>
    <scope>NUCLEOTIDE SEQUENCE [LARGE SCALE GENOMIC DNA]</scope>
    <source>
        <strain evidence="13">CGMCC-1.15741</strain>
    </source>
</reference>
<evidence type="ECO:0000256" key="6">
    <source>
        <dbReference type="ARBA" id="ARBA00022679"/>
    </source>
</evidence>
<dbReference type="SMART" id="SM00388">
    <property type="entry name" value="HisKA"/>
    <property type="match status" value="1"/>
</dbReference>
<dbReference type="PROSITE" id="PS50109">
    <property type="entry name" value="HIS_KIN"/>
    <property type="match status" value="1"/>
</dbReference>
<evidence type="ECO:0000259" key="11">
    <source>
        <dbReference type="PROSITE" id="PS50109"/>
    </source>
</evidence>
<dbReference type="InterPro" id="IPR004358">
    <property type="entry name" value="Sig_transdc_His_kin-like_C"/>
</dbReference>
<evidence type="ECO:0000256" key="8">
    <source>
        <dbReference type="ARBA" id="ARBA00022777"/>
    </source>
</evidence>
<dbReference type="InterPro" id="IPR036890">
    <property type="entry name" value="HATPase_C_sf"/>
</dbReference>
<evidence type="ECO:0000256" key="4">
    <source>
        <dbReference type="ARBA" id="ARBA00022475"/>
    </source>
</evidence>
<accession>A0ABW1SB15</accession>
<feature type="transmembrane region" description="Helical" evidence="10">
    <location>
        <begin position="102"/>
        <end position="124"/>
    </location>
</feature>
<dbReference type="PANTHER" id="PTHR44936:SF10">
    <property type="entry name" value="SENSOR PROTEIN RSTB"/>
    <property type="match status" value="1"/>
</dbReference>
<dbReference type="EMBL" id="JBHSSW010000012">
    <property type="protein sequence ID" value="MFC6198624.1"/>
    <property type="molecule type" value="Genomic_DNA"/>
</dbReference>
<dbReference type="RefSeq" id="WP_377378992.1">
    <property type="nucleotide sequence ID" value="NZ_JBHSSW010000012.1"/>
</dbReference>
<comment type="subcellular location">
    <subcellularLocation>
        <location evidence="2">Cell membrane</location>
        <topology evidence="2">Multi-pass membrane protein</topology>
    </subcellularLocation>
</comment>
<keyword evidence="10" id="KW-1133">Transmembrane helix</keyword>
<comment type="catalytic activity">
    <reaction evidence="1">
        <text>ATP + protein L-histidine = ADP + protein N-phospho-L-histidine.</text>
        <dbReference type="EC" id="2.7.13.3"/>
    </reaction>
</comment>